<organism evidence="1 2">
    <name type="scientific">Morella rubra</name>
    <name type="common">Chinese bayberry</name>
    <dbReference type="NCBI Taxonomy" id="262757"/>
    <lineage>
        <taxon>Eukaryota</taxon>
        <taxon>Viridiplantae</taxon>
        <taxon>Streptophyta</taxon>
        <taxon>Embryophyta</taxon>
        <taxon>Tracheophyta</taxon>
        <taxon>Spermatophyta</taxon>
        <taxon>Magnoliopsida</taxon>
        <taxon>eudicotyledons</taxon>
        <taxon>Gunneridae</taxon>
        <taxon>Pentapetalae</taxon>
        <taxon>rosids</taxon>
        <taxon>fabids</taxon>
        <taxon>Fagales</taxon>
        <taxon>Myricaceae</taxon>
        <taxon>Morella</taxon>
    </lineage>
</organism>
<protein>
    <submittedName>
        <fullName evidence="1">Uncharacterized protein</fullName>
    </submittedName>
</protein>
<evidence type="ECO:0000313" key="1">
    <source>
        <dbReference type="EMBL" id="KAB1212839.1"/>
    </source>
</evidence>
<name>A0A6A1VIW4_9ROSI</name>
<evidence type="ECO:0000313" key="2">
    <source>
        <dbReference type="Proteomes" id="UP000516437"/>
    </source>
</evidence>
<keyword evidence="2" id="KW-1185">Reference proteome</keyword>
<dbReference type="Proteomes" id="UP000516437">
    <property type="component" value="Chromosome 5"/>
</dbReference>
<dbReference type="AlphaFoldDB" id="A0A6A1VIW4"/>
<comment type="caution">
    <text evidence="1">The sequence shown here is derived from an EMBL/GenBank/DDBJ whole genome shotgun (WGS) entry which is preliminary data.</text>
</comment>
<accession>A0A6A1VIW4</accession>
<proteinExistence type="predicted"/>
<gene>
    <name evidence="1" type="ORF">CJ030_MR5G010139</name>
</gene>
<dbReference type="EMBL" id="RXIC02000023">
    <property type="protein sequence ID" value="KAB1212839.1"/>
    <property type="molecule type" value="Genomic_DNA"/>
</dbReference>
<reference evidence="1 2" key="1">
    <citation type="journal article" date="2019" name="Plant Biotechnol. J.">
        <title>The red bayberry genome and genetic basis of sex determination.</title>
        <authorList>
            <person name="Jia H.M."/>
            <person name="Jia H.J."/>
            <person name="Cai Q.L."/>
            <person name="Wang Y."/>
            <person name="Zhao H.B."/>
            <person name="Yang W.F."/>
            <person name="Wang G.Y."/>
            <person name="Li Y.H."/>
            <person name="Zhan D.L."/>
            <person name="Shen Y.T."/>
            <person name="Niu Q.F."/>
            <person name="Chang L."/>
            <person name="Qiu J."/>
            <person name="Zhao L."/>
            <person name="Xie H.B."/>
            <person name="Fu W.Y."/>
            <person name="Jin J."/>
            <person name="Li X.W."/>
            <person name="Jiao Y."/>
            <person name="Zhou C.C."/>
            <person name="Tu T."/>
            <person name="Chai C.Y."/>
            <person name="Gao J.L."/>
            <person name="Fan L.J."/>
            <person name="van de Weg E."/>
            <person name="Wang J.Y."/>
            <person name="Gao Z.S."/>
        </authorList>
    </citation>
    <scope>NUCLEOTIDE SEQUENCE [LARGE SCALE GENOMIC DNA]</scope>
    <source>
        <tissue evidence="1">Leaves</tissue>
    </source>
</reference>
<sequence length="122" mass="12992">MEKWSAGFYFGCDMLVEVVKEKFLGVDLSGFKAEDYTDQASGEVGSPMFEEMLDVEVGGAILEVVVEEWETSGVVPVPMSVNSPSLILEISLANPVVVDASLASINQALLSLMMISGGAPED</sequence>